<evidence type="ECO:0000313" key="1">
    <source>
        <dbReference type="EMBL" id="TFK73209.1"/>
    </source>
</evidence>
<evidence type="ECO:0000313" key="2">
    <source>
        <dbReference type="Proteomes" id="UP000308600"/>
    </source>
</evidence>
<name>A0ACD3B5F2_9AGAR</name>
<proteinExistence type="predicted"/>
<sequence>MQLDTALGISTSQSSSSLRVSKASRSLHSLFVLLLVLLRLFRTSEPPLLLQTHPPNFDLIQWTPSLPSSPAPSSTRMLRGSILSRLRRNRAAPVLAESMPIVLLHRQSLGRCSS</sequence>
<organism evidence="1 2">
    <name type="scientific">Pluteus cervinus</name>
    <dbReference type="NCBI Taxonomy" id="181527"/>
    <lineage>
        <taxon>Eukaryota</taxon>
        <taxon>Fungi</taxon>
        <taxon>Dikarya</taxon>
        <taxon>Basidiomycota</taxon>
        <taxon>Agaricomycotina</taxon>
        <taxon>Agaricomycetes</taxon>
        <taxon>Agaricomycetidae</taxon>
        <taxon>Agaricales</taxon>
        <taxon>Pluteineae</taxon>
        <taxon>Pluteaceae</taxon>
        <taxon>Pluteus</taxon>
    </lineage>
</organism>
<gene>
    <name evidence="1" type="ORF">BDN72DRAFT_210849</name>
</gene>
<reference evidence="1 2" key="1">
    <citation type="journal article" date="2019" name="Nat. Ecol. Evol.">
        <title>Megaphylogeny resolves global patterns of mushroom evolution.</title>
        <authorList>
            <person name="Varga T."/>
            <person name="Krizsan K."/>
            <person name="Foldi C."/>
            <person name="Dima B."/>
            <person name="Sanchez-Garcia M."/>
            <person name="Sanchez-Ramirez S."/>
            <person name="Szollosi G.J."/>
            <person name="Szarkandi J.G."/>
            <person name="Papp V."/>
            <person name="Albert L."/>
            <person name="Andreopoulos W."/>
            <person name="Angelini C."/>
            <person name="Antonin V."/>
            <person name="Barry K.W."/>
            <person name="Bougher N.L."/>
            <person name="Buchanan P."/>
            <person name="Buyck B."/>
            <person name="Bense V."/>
            <person name="Catcheside P."/>
            <person name="Chovatia M."/>
            <person name="Cooper J."/>
            <person name="Damon W."/>
            <person name="Desjardin D."/>
            <person name="Finy P."/>
            <person name="Geml J."/>
            <person name="Haridas S."/>
            <person name="Hughes K."/>
            <person name="Justo A."/>
            <person name="Karasinski D."/>
            <person name="Kautmanova I."/>
            <person name="Kiss B."/>
            <person name="Kocsube S."/>
            <person name="Kotiranta H."/>
            <person name="LaButti K.M."/>
            <person name="Lechner B.E."/>
            <person name="Liimatainen K."/>
            <person name="Lipzen A."/>
            <person name="Lukacs Z."/>
            <person name="Mihaltcheva S."/>
            <person name="Morgado L.N."/>
            <person name="Niskanen T."/>
            <person name="Noordeloos M.E."/>
            <person name="Ohm R.A."/>
            <person name="Ortiz-Santana B."/>
            <person name="Ovrebo C."/>
            <person name="Racz N."/>
            <person name="Riley R."/>
            <person name="Savchenko A."/>
            <person name="Shiryaev A."/>
            <person name="Soop K."/>
            <person name="Spirin V."/>
            <person name="Szebenyi C."/>
            <person name="Tomsovsky M."/>
            <person name="Tulloss R.E."/>
            <person name="Uehling J."/>
            <person name="Grigoriev I.V."/>
            <person name="Vagvolgyi C."/>
            <person name="Papp T."/>
            <person name="Martin F.M."/>
            <person name="Miettinen O."/>
            <person name="Hibbett D.S."/>
            <person name="Nagy L.G."/>
        </authorList>
    </citation>
    <scope>NUCLEOTIDE SEQUENCE [LARGE SCALE GENOMIC DNA]</scope>
    <source>
        <strain evidence="1 2">NL-1719</strain>
    </source>
</reference>
<keyword evidence="2" id="KW-1185">Reference proteome</keyword>
<dbReference type="Proteomes" id="UP000308600">
    <property type="component" value="Unassembled WGS sequence"/>
</dbReference>
<accession>A0ACD3B5F2</accession>
<protein>
    <submittedName>
        <fullName evidence="1">Uncharacterized protein</fullName>
    </submittedName>
</protein>
<dbReference type="EMBL" id="ML208277">
    <property type="protein sequence ID" value="TFK73209.1"/>
    <property type="molecule type" value="Genomic_DNA"/>
</dbReference>